<name>A0ABC9GB40_9POAL</name>
<dbReference type="PANTHER" id="PTHR32133">
    <property type="entry name" value="OS07G0120400 PROTEIN"/>
    <property type="match status" value="1"/>
</dbReference>
<dbReference type="InterPro" id="IPR036047">
    <property type="entry name" value="F-box-like_dom_sf"/>
</dbReference>
<evidence type="ECO:0000313" key="2">
    <source>
        <dbReference type="EMBL" id="CAL5091824.1"/>
    </source>
</evidence>
<evidence type="ECO:0000259" key="1">
    <source>
        <dbReference type="Pfam" id="PF00646"/>
    </source>
</evidence>
<evidence type="ECO:0000313" key="3">
    <source>
        <dbReference type="Proteomes" id="UP001497457"/>
    </source>
</evidence>
<dbReference type="Pfam" id="PF00646">
    <property type="entry name" value="F-box"/>
    <property type="match status" value="1"/>
</dbReference>
<organism evidence="2 3">
    <name type="scientific">Urochloa decumbens</name>
    <dbReference type="NCBI Taxonomy" id="240449"/>
    <lineage>
        <taxon>Eukaryota</taxon>
        <taxon>Viridiplantae</taxon>
        <taxon>Streptophyta</taxon>
        <taxon>Embryophyta</taxon>
        <taxon>Tracheophyta</taxon>
        <taxon>Spermatophyta</taxon>
        <taxon>Magnoliopsida</taxon>
        <taxon>Liliopsida</taxon>
        <taxon>Poales</taxon>
        <taxon>Poaceae</taxon>
        <taxon>PACMAD clade</taxon>
        <taxon>Panicoideae</taxon>
        <taxon>Panicodae</taxon>
        <taxon>Paniceae</taxon>
        <taxon>Melinidinae</taxon>
        <taxon>Urochloa</taxon>
    </lineage>
</organism>
<reference evidence="3" key="1">
    <citation type="submission" date="2024-06" db="EMBL/GenBank/DDBJ databases">
        <authorList>
            <person name="Ryan C."/>
        </authorList>
    </citation>
    <scope>NUCLEOTIDE SEQUENCE [LARGE SCALE GENOMIC DNA]</scope>
</reference>
<gene>
    <name evidence="2" type="ORF">URODEC1_LOCUS114574</name>
</gene>
<sequence>MAMAILLTELIEEILLRLPPSEPACLFRAALVCKQWCGIVSAAGFRRRYGEFHGPPPTIAAVYNVVDGDDYVACFRPCASFPHRADRRGKAVLDCRHGRVLLRGMPAAGKNLKLGYVSAIDVWDPITDKQWGGALALLVPIQDIFIYTYSSDDSAWSEPSSIHLDAALSSYSMPRPGLVTGDAIYFMLEEGHRSRIVKYDMGGRVISMIDPPLPLHTGGKLTLVETKDGGLGVASNFQGYDNLHVWSRRVLGSNGVEQWVKDQIIKLDMAVSIVTGGPSTKFTVVGFGEGTNVIFGSASDGLFVVWRNSGRVMKADERKAVRILPLKSMFCYQSFYTPGTSPHAHLSHASGNPLVVLVVTDDI</sequence>
<keyword evidence="3" id="KW-1185">Reference proteome</keyword>
<dbReference type="InterPro" id="IPR001810">
    <property type="entry name" value="F-box_dom"/>
</dbReference>
<protein>
    <recommendedName>
        <fullName evidence="1">F-box domain-containing protein</fullName>
    </recommendedName>
</protein>
<feature type="domain" description="F-box" evidence="1">
    <location>
        <begin position="9"/>
        <end position="42"/>
    </location>
</feature>
<proteinExistence type="predicted"/>
<dbReference type="EMBL" id="OZ075118">
    <property type="protein sequence ID" value="CAL5091824.1"/>
    <property type="molecule type" value="Genomic_DNA"/>
</dbReference>
<dbReference type="AlphaFoldDB" id="A0ABC9GB40"/>
<reference evidence="2 3" key="2">
    <citation type="submission" date="2024-10" db="EMBL/GenBank/DDBJ databases">
        <authorList>
            <person name="Ryan C."/>
        </authorList>
    </citation>
    <scope>NUCLEOTIDE SEQUENCE [LARGE SCALE GENOMIC DNA]</scope>
</reference>
<accession>A0ABC9GB40</accession>
<dbReference type="PANTHER" id="PTHR32133:SF386">
    <property type="entry name" value="F-BOX DOMAIN-CONTAINING PROTEIN"/>
    <property type="match status" value="1"/>
</dbReference>
<dbReference type="SUPFAM" id="SSF81383">
    <property type="entry name" value="F-box domain"/>
    <property type="match status" value="1"/>
</dbReference>
<dbReference type="Proteomes" id="UP001497457">
    <property type="component" value="Chromosome 8b"/>
</dbReference>